<evidence type="ECO:0000259" key="11">
    <source>
        <dbReference type="PROSITE" id="PS50929"/>
    </source>
</evidence>
<feature type="domain" description="ABC transmembrane type-1" evidence="11">
    <location>
        <begin position="40"/>
        <end position="327"/>
    </location>
</feature>
<dbReference type="Pfam" id="PF00005">
    <property type="entry name" value="ABC_tran"/>
    <property type="match status" value="1"/>
</dbReference>
<keyword evidence="3" id="KW-1003">Cell membrane</keyword>
<keyword evidence="6 12" id="KW-0067">ATP-binding</keyword>
<dbReference type="Pfam" id="PF00664">
    <property type="entry name" value="ABC_membrane"/>
    <property type="match status" value="1"/>
</dbReference>
<dbReference type="PROSITE" id="PS50893">
    <property type="entry name" value="ABC_TRANSPORTER_2"/>
    <property type="match status" value="1"/>
</dbReference>
<dbReference type="GO" id="GO:0005524">
    <property type="term" value="F:ATP binding"/>
    <property type="evidence" value="ECO:0007669"/>
    <property type="project" value="UniProtKB-KW"/>
</dbReference>
<dbReference type="PROSITE" id="PS00211">
    <property type="entry name" value="ABC_TRANSPORTER_1"/>
    <property type="match status" value="1"/>
</dbReference>
<keyword evidence="4 9" id="KW-0812">Transmembrane</keyword>
<feature type="transmembrane region" description="Helical" evidence="9">
    <location>
        <begin position="36"/>
        <end position="59"/>
    </location>
</feature>
<dbReference type="Gene3D" id="3.40.50.300">
    <property type="entry name" value="P-loop containing nucleotide triphosphate hydrolases"/>
    <property type="match status" value="1"/>
</dbReference>
<keyword evidence="8 9" id="KW-0472">Membrane</keyword>
<comment type="caution">
    <text evidence="12">The sequence shown here is derived from an EMBL/GenBank/DDBJ whole genome shotgun (WGS) entry which is preliminary data.</text>
</comment>
<dbReference type="PANTHER" id="PTHR24221">
    <property type="entry name" value="ATP-BINDING CASSETTE SUB-FAMILY B"/>
    <property type="match status" value="1"/>
</dbReference>
<dbReference type="RefSeq" id="WP_341409057.1">
    <property type="nucleotide sequence ID" value="NZ_JBBUTH010000001.1"/>
</dbReference>
<dbReference type="EMBL" id="JBBUTH010000001">
    <property type="protein sequence ID" value="MEK8049389.1"/>
    <property type="molecule type" value="Genomic_DNA"/>
</dbReference>
<feature type="transmembrane region" description="Helical" evidence="9">
    <location>
        <begin position="154"/>
        <end position="178"/>
    </location>
</feature>
<feature type="transmembrane region" description="Helical" evidence="9">
    <location>
        <begin position="301"/>
        <end position="322"/>
    </location>
</feature>
<feature type="domain" description="ABC transporter" evidence="10">
    <location>
        <begin position="361"/>
        <end position="595"/>
    </location>
</feature>
<keyword evidence="13" id="KW-1185">Reference proteome</keyword>
<sequence length="602" mass="65868">MRRSATALPVPEPAAGPRSDWQTLARLLPYLWAWRWRVGLALLFLFGAKAANVGVPVLLKHLVDALDLKPGDARAVLVVPAGLVLAYAGLRLTTSVFTELRELVFAKVSFGASKQIALQVFGHLHSLSLRFHLERQTGGLTRDIERGTRALQSLVSYSLYTILPTLVEVVLVLAVLGAKFDLGYVWITLAALVAYIAFTVSVTEWRTRFRREMNEFDSRANSRAIDALLNYETVKYFNNEAFEAKRYDEGLEAFRMAQIKSQTTLSLLNTGQQLIIAASLVAMLWRATQGVVDGRMTLGDLVMVNAFLIQLYMPLNFLGVLYREIKQSLTDLDKVFGLLEREREVADAPGAPELAVRQGVLRFEDVHFAYDANRPILHGVSFEIPAGQTVAVVGASGAGKSTLARLLYRFYDVSGGRITIDGQDIRQVTQGSLRRAIGIVPQDTVLFNDTVGYNIAYGRPGAGRDAVEAAARAAHIHDFIAATPKGYDTVVGERGLKLSGGEKQRVAIARTLLKNPPILIFDEATSALDSANERAIQAELKSAAQGKTALVIAHRLSTVVDAHNIVVLDGGRVVESGSHTELLAYGGKYAEMWRLQQAGDQA</sequence>
<dbReference type="InterPro" id="IPR017871">
    <property type="entry name" value="ABC_transporter-like_CS"/>
</dbReference>
<reference evidence="12 13" key="1">
    <citation type="submission" date="2024-04" db="EMBL/GenBank/DDBJ databases">
        <title>Novel species of the genus Ideonella isolated from streams.</title>
        <authorList>
            <person name="Lu H."/>
        </authorList>
    </citation>
    <scope>NUCLEOTIDE SEQUENCE [LARGE SCALE GENOMIC DNA]</scope>
    <source>
        <strain evidence="12 13">DXS22W</strain>
    </source>
</reference>
<evidence type="ECO:0000256" key="5">
    <source>
        <dbReference type="ARBA" id="ARBA00022741"/>
    </source>
</evidence>
<evidence type="ECO:0000256" key="9">
    <source>
        <dbReference type="SAM" id="Phobius"/>
    </source>
</evidence>
<protein>
    <submittedName>
        <fullName evidence="12">ABC transporter ATP-binding protein/permease</fullName>
    </submittedName>
</protein>
<dbReference type="PROSITE" id="PS50929">
    <property type="entry name" value="ABC_TM1F"/>
    <property type="match status" value="1"/>
</dbReference>
<dbReference type="InterPro" id="IPR036640">
    <property type="entry name" value="ABC1_TM_sf"/>
</dbReference>
<name>A0ABU9CC05_9BURK</name>
<dbReference type="PANTHER" id="PTHR24221:SF402">
    <property type="entry name" value="IRON-SULFUR CLUSTERS TRANSPORTER ABCB7, MITOCHONDRIAL"/>
    <property type="match status" value="1"/>
</dbReference>
<dbReference type="CDD" id="cd18582">
    <property type="entry name" value="ABC_6TM_ATM1_ABCB7"/>
    <property type="match status" value="1"/>
</dbReference>
<dbReference type="CDD" id="cd03253">
    <property type="entry name" value="ABCC_ATM1_transporter"/>
    <property type="match status" value="1"/>
</dbReference>
<evidence type="ECO:0000256" key="3">
    <source>
        <dbReference type="ARBA" id="ARBA00022475"/>
    </source>
</evidence>
<feature type="transmembrane region" description="Helical" evidence="9">
    <location>
        <begin position="265"/>
        <end position="285"/>
    </location>
</feature>
<accession>A0ABU9CC05</accession>
<evidence type="ECO:0000256" key="7">
    <source>
        <dbReference type="ARBA" id="ARBA00022989"/>
    </source>
</evidence>
<keyword evidence="2" id="KW-0813">Transport</keyword>
<comment type="subcellular location">
    <subcellularLocation>
        <location evidence="1">Cell membrane</location>
        <topology evidence="1">Multi-pass membrane protein</topology>
    </subcellularLocation>
</comment>
<keyword evidence="5" id="KW-0547">Nucleotide-binding</keyword>
<dbReference type="InterPro" id="IPR003439">
    <property type="entry name" value="ABC_transporter-like_ATP-bd"/>
</dbReference>
<gene>
    <name evidence="12" type="ORF">AACH10_03970</name>
</gene>
<evidence type="ECO:0000256" key="6">
    <source>
        <dbReference type="ARBA" id="ARBA00022840"/>
    </source>
</evidence>
<dbReference type="InterPro" id="IPR011527">
    <property type="entry name" value="ABC1_TM_dom"/>
</dbReference>
<dbReference type="SUPFAM" id="SSF90123">
    <property type="entry name" value="ABC transporter transmembrane region"/>
    <property type="match status" value="1"/>
</dbReference>
<dbReference type="InterPro" id="IPR003593">
    <property type="entry name" value="AAA+_ATPase"/>
</dbReference>
<dbReference type="InterPro" id="IPR039421">
    <property type="entry name" value="Type_1_exporter"/>
</dbReference>
<dbReference type="SMART" id="SM00382">
    <property type="entry name" value="AAA"/>
    <property type="match status" value="1"/>
</dbReference>
<evidence type="ECO:0000259" key="10">
    <source>
        <dbReference type="PROSITE" id="PS50893"/>
    </source>
</evidence>
<evidence type="ECO:0000313" key="13">
    <source>
        <dbReference type="Proteomes" id="UP001365405"/>
    </source>
</evidence>
<evidence type="ECO:0000313" key="12">
    <source>
        <dbReference type="EMBL" id="MEK8049389.1"/>
    </source>
</evidence>
<evidence type="ECO:0000256" key="1">
    <source>
        <dbReference type="ARBA" id="ARBA00004651"/>
    </source>
</evidence>
<organism evidence="12 13">
    <name type="scientific">Pseudaquabacterium inlustre</name>
    <dbReference type="NCBI Taxonomy" id="2984192"/>
    <lineage>
        <taxon>Bacteria</taxon>
        <taxon>Pseudomonadati</taxon>
        <taxon>Pseudomonadota</taxon>
        <taxon>Betaproteobacteria</taxon>
        <taxon>Burkholderiales</taxon>
        <taxon>Sphaerotilaceae</taxon>
        <taxon>Pseudaquabacterium</taxon>
    </lineage>
</organism>
<evidence type="ECO:0000256" key="2">
    <source>
        <dbReference type="ARBA" id="ARBA00022448"/>
    </source>
</evidence>
<feature type="transmembrane region" description="Helical" evidence="9">
    <location>
        <begin position="71"/>
        <end position="90"/>
    </location>
</feature>
<feature type="transmembrane region" description="Helical" evidence="9">
    <location>
        <begin position="184"/>
        <end position="203"/>
    </location>
</feature>
<dbReference type="InterPro" id="IPR027417">
    <property type="entry name" value="P-loop_NTPase"/>
</dbReference>
<dbReference type="Gene3D" id="1.20.1560.10">
    <property type="entry name" value="ABC transporter type 1, transmembrane domain"/>
    <property type="match status" value="1"/>
</dbReference>
<proteinExistence type="predicted"/>
<dbReference type="Proteomes" id="UP001365405">
    <property type="component" value="Unassembled WGS sequence"/>
</dbReference>
<dbReference type="SUPFAM" id="SSF52540">
    <property type="entry name" value="P-loop containing nucleoside triphosphate hydrolases"/>
    <property type="match status" value="1"/>
</dbReference>
<keyword evidence="7 9" id="KW-1133">Transmembrane helix</keyword>
<evidence type="ECO:0000256" key="8">
    <source>
        <dbReference type="ARBA" id="ARBA00023136"/>
    </source>
</evidence>
<evidence type="ECO:0000256" key="4">
    <source>
        <dbReference type="ARBA" id="ARBA00022692"/>
    </source>
</evidence>